<protein>
    <recommendedName>
        <fullName evidence="6">Bardet-Biedl syndrome 1</fullName>
    </recommendedName>
</protein>
<dbReference type="GO" id="GO:0005930">
    <property type="term" value="C:axoneme"/>
    <property type="evidence" value="ECO:0007669"/>
    <property type="project" value="TreeGrafter"/>
</dbReference>
<dbReference type="AlphaFoldDB" id="A0A815MI72"/>
<dbReference type="InterPro" id="IPR032728">
    <property type="entry name" value="BBS1_N"/>
</dbReference>
<dbReference type="PANTHER" id="PTHR20870">
    <property type="entry name" value="BARDET-BIEDL SYNDROME 1 PROTEIN"/>
    <property type="match status" value="1"/>
</dbReference>
<dbReference type="OrthoDB" id="10259809at2759"/>
<dbReference type="GO" id="GO:1905515">
    <property type="term" value="P:non-motile cilium assembly"/>
    <property type="evidence" value="ECO:0007669"/>
    <property type="project" value="InterPro"/>
</dbReference>
<dbReference type="GO" id="GO:0005113">
    <property type="term" value="F:patched binding"/>
    <property type="evidence" value="ECO:0007669"/>
    <property type="project" value="TreeGrafter"/>
</dbReference>
<organism evidence="4 5">
    <name type="scientific">Adineta steineri</name>
    <dbReference type="NCBI Taxonomy" id="433720"/>
    <lineage>
        <taxon>Eukaryota</taxon>
        <taxon>Metazoa</taxon>
        <taxon>Spiralia</taxon>
        <taxon>Gnathifera</taxon>
        <taxon>Rotifera</taxon>
        <taxon>Eurotatoria</taxon>
        <taxon>Bdelloidea</taxon>
        <taxon>Adinetida</taxon>
        <taxon>Adinetidae</taxon>
        <taxon>Adineta</taxon>
    </lineage>
</organism>
<sequence>MPSNKREKSASRQYQEISGNTNENETDQTRPTTTTTAATDTKSKWLSAHNDFVAGINTVGSCVELVDLYAEGSVNLVIADFGNILLMPKIQAKLKVFKEFSLLKENNLSDLPCAVVACYMDTLQPRIPALAVASGSAVFLFKSLRPYYKFVLPQMEIAQVEKDVWHKAREGNIDIRAMHDVLNDLHRGGTVPLTHRSLAFLQMTNTNEAHQFVEHYKTIELKRQSCITCMKKLNKNSADEDALNCLVIGTEDQHIYIIEAQAFTIMATMNCPATPSFLDVSGVYDVEFRILATCRNGYIYLFRRGSETPRNAIYLNSIAVGLERFGKNIIVGCMDSSLHCYTTKGKRYWKHLLPAQITAMCQIDYRPKGFQAVAVALANNEIHLYKDKFLVDVIQVEENIYAMKFGKLGREDATLVMITKNGGLLVKILKRTATFEESDTLHGPPKEQQVKIDVPKRTKLYVDQTLREKEQAENMYRIFQQDLIRLKLLTGKEFLKSVQAGLNPIAKTKNEAIRINAEVHGLGPRFKLTVKLQNTTSTSLTPIIDLFISFTYDENIYSLNPNYIEIPILITGIEYGFCTFVTCITDKVISDIIKVYVCRRDSSAPLISAVINMPVAEPNLSI</sequence>
<evidence type="ECO:0000256" key="1">
    <source>
        <dbReference type="SAM" id="MobiDB-lite"/>
    </source>
</evidence>
<dbReference type="Pfam" id="PF23304">
    <property type="entry name" value="GAE_BBS1"/>
    <property type="match status" value="1"/>
</dbReference>
<feature type="domain" description="Bardet-Biedl syndrome 1 protein GAE" evidence="3">
    <location>
        <begin position="513"/>
        <end position="617"/>
    </location>
</feature>
<evidence type="ECO:0000259" key="3">
    <source>
        <dbReference type="Pfam" id="PF23304"/>
    </source>
</evidence>
<feature type="compositionally biased region" description="Polar residues" evidence="1">
    <location>
        <begin position="11"/>
        <end position="23"/>
    </location>
</feature>
<reference evidence="4" key="1">
    <citation type="submission" date="2021-02" db="EMBL/GenBank/DDBJ databases">
        <authorList>
            <person name="Nowell W R."/>
        </authorList>
    </citation>
    <scope>NUCLEOTIDE SEQUENCE</scope>
</reference>
<accession>A0A815MI72</accession>
<evidence type="ECO:0000313" key="5">
    <source>
        <dbReference type="Proteomes" id="UP000663891"/>
    </source>
</evidence>
<comment type="caution">
    <text evidence="4">The sequence shown here is derived from an EMBL/GenBank/DDBJ whole genome shotgun (WGS) entry which is preliminary data.</text>
</comment>
<evidence type="ECO:0000313" key="4">
    <source>
        <dbReference type="EMBL" id="CAF1418648.1"/>
    </source>
</evidence>
<dbReference type="SUPFAM" id="SSF50978">
    <property type="entry name" value="WD40 repeat-like"/>
    <property type="match status" value="1"/>
</dbReference>
<feature type="region of interest" description="Disordered" evidence="1">
    <location>
        <begin position="1"/>
        <end position="39"/>
    </location>
</feature>
<name>A0A815MI72_9BILA</name>
<dbReference type="InterPro" id="IPR036322">
    <property type="entry name" value="WD40_repeat_dom_sf"/>
</dbReference>
<dbReference type="InterPro" id="IPR056419">
    <property type="entry name" value="GAE_BBS1"/>
</dbReference>
<feature type="domain" description="Bardet-Biedl syndrome 1 N-terminal" evidence="2">
    <location>
        <begin position="45"/>
        <end position="303"/>
    </location>
</feature>
<dbReference type="Pfam" id="PF14779">
    <property type="entry name" value="BBS1"/>
    <property type="match status" value="1"/>
</dbReference>
<dbReference type="GO" id="GO:0061512">
    <property type="term" value="P:protein localization to cilium"/>
    <property type="evidence" value="ECO:0007669"/>
    <property type="project" value="TreeGrafter"/>
</dbReference>
<dbReference type="PANTHER" id="PTHR20870:SF0">
    <property type="entry name" value="BARDET-BIEDL SYNDROME 1 PROTEIN"/>
    <property type="match status" value="1"/>
</dbReference>
<dbReference type="InterPro" id="IPR028784">
    <property type="entry name" value="BBS1"/>
</dbReference>
<dbReference type="EMBL" id="CAJNON010001028">
    <property type="protein sequence ID" value="CAF1418648.1"/>
    <property type="molecule type" value="Genomic_DNA"/>
</dbReference>
<dbReference type="GO" id="GO:0005813">
    <property type="term" value="C:centrosome"/>
    <property type="evidence" value="ECO:0007669"/>
    <property type="project" value="TreeGrafter"/>
</dbReference>
<evidence type="ECO:0000259" key="2">
    <source>
        <dbReference type="Pfam" id="PF14779"/>
    </source>
</evidence>
<dbReference type="GO" id="GO:0005119">
    <property type="term" value="F:smoothened binding"/>
    <property type="evidence" value="ECO:0007669"/>
    <property type="project" value="TreeGrafter"/>
</dbReference>
<evidence type="ECO:0008006" key="6">
    <source>
        <dbReference type="Google" id="ProtNLM"/>
    </source>
</evidence>
<dbReference type="GO" id="GO:0034464">
    <property type="term" value="C:BBSome"/>
    <property type="evidence" value="ECO:0007669"/>
    <property type="project" value="InterPro"/>
</dbReference>
<feature type="compositionally biased region" description="Low complexity" evidence="1">
    <location>
        <begin position="29"/>
        <end position="39"/>
    </location>
</feature>
<gene>
    <name evidence="4" type="ORF">VCS650_LOCUS37576</name>
</gene>
<dbReference type="Proteomes" id="UP000663891">
    <property type="component" value="Unassembled WGS sequence"/>
</dbReference>
<feature type="compositionally biased region" description="Basic and acidic residues" evidence="1">
    <location>
        <begin position="1"/>
        <end position="10"/>
    </location>
</feature>
<proteinExistence type="predicted"/>